<dbReference type="EMBL" id="WQMT02000007">
    <property type="protein sequence ID" value="KAG9220835.1"/>
    <property type="molecule type" value="Genomic_DNA"/>
</dbReference>
<comment type="caution">
    <text evidence="1">The sequence shown here is derived from an EMBL/GenBank/DDBJ whole genome shotgun (WGS) entry which is preliminary data.</text>
</comment>
<evidence type="ECO:0000313" key="2">
    <source>
        <dbReference type="Proteomes" id="UP000824881"/>
    </source>
</evidence>
<proteinExistence type="predicted"/>
<dbReference type="Proteomes" id="UP000824881">
    <property type="component" value="Unassembled WGS sequence"/>
</dbReference>
<reference evidence="1 2" key="1">
    <citation type="journal article" date="2021" name="Appl. Environ. Microbiol.">
        <title>Genetic linkage and physical mapping for an oyster mushroom Pleurotus cornucopiae and QTL analysis for the trait cap color.</title>
        <authorList>
            <person name="Zhang Y."/>
            <person name="Gao W."/>
            <person name="Sonnenberg A."/>
            <person name="Chen Q."/>
            <person name="Zhang J."/>
            <person name="Huang C."/>
        </authorList>
    </citation>
    <scope>NUCLEOTIDE SEQUENCE [LARGE SCALE GENOMIC DNA]</scope>
    <source>
        <strain evidence="1">CCMSSC00406</strain>
    </source>
</reference>
<organism evidence="1 2">
    <name type="scientific">Pleurotus cornucopiae</name>
    <name type="common">Cornucopia mushroom</name>
    <dbReference type="NCBI Taxonomy" id="5321"/>
    <lineage>
        <taxon>Eukaryota</taxon>
        <taxon>Fungi</taxon>
        <taxon>Dikarya</taxon>
        <taxon>Basidiomycota</taxon>
        <taxon>Agaricomycotina</taxon>
        <taxon>Agaricomycetes</taxon>
        <taxon>Agaricomycetidae</taxon>
        <taxon>Agaricales</taxon>
        <taxon>Pleurotineae</taxon>
        <taxon>Pleurotaceae</taxon>
        <taxon>Pleurotus</taxon>
    </lineage>
</organism>
<gene>
    <name evidence="1" type="ORF">CCMSSC00406_0002565</name>
</gene>
<accession>A0ACB7IRU6</accession>
<keyword evidence="2" id="KW-1185">Reference proteome</keyword>
<protein>
    <submittedName>
        <fullName evidence="1">Uncharacterized protein</fullName>
    </submittedName>
</protein>
<sequence>MDLGVNTEGNSAIREFIAVVLAGFGNELQPLTSDNGDEPCPKALIPVANTPVIDYTLSWLEKSGVKDVLLICPATHRPALSHHIHSSTSTTLVIDVVPFDESPDSSIGPCTLLRHFASRITNDFILLPCDFIPPPTLSLSSILDKFRTETVSDGAIATTCWFDLNRPADAGKDKTSPPEEWGSAVSPATIVYHEPSGTLLHIDTPDDVDQDGEDLKLKMSLLNLQVTVVYITMAPLSLSSRYPRTVLASRYQDSHVYVCKHSVIEALQQKEHFDSFKEDFLPWLCKVQYSSSKRKKYERVLNPITNSPGQSIALRHSTLASASNIALKSKSAHHTREATISPSDSDTEETPLASLRVGAIIHPYSAGFAVRVNTLPAFLEVNRHFLSQTSYSLPTDPANRSLIDQKAQISADSMVAASTKVEERVSIKKSVIGKHCVISRMARIVGCVILDHCVIAEGAKLDGSILGKGTKVGPKAELIRCVTQSGYEVAAGESFKNEKLEVSDWAATSASETDDNDEDGETEGTETTEGDEDEDEDEDN</sequence>
<evidence type="ECO:0000313" key="1">
    <source>
        <dbReference type="EMBL" id="KAG9220835.1"/>
    </source>
</evidence>
<name>A0ACB7IRU6_PLECO</name>